<name>L1KV46_9ACTN</name>
<gene>
    <name evidence="1" type="ORF">STRIP9103_00117</name>
</gene>
<organism evidence="1 2">
    <name type="scientific">Streptomyces ipomoeae 91-03</name>
    <dbReference type="NCBI Taxonomy" id="698759"/>
    <lineage>
        <taxon>Bacteria</taxon>
        <taxon>Bacillati</taxon>
        <taxon>Actinomycetota</taxon>
        <taxon>Actinomycetes</taxon>
        <taxon>Kitasatosporales</taxon>
        <taxon>Streptomycetaceae</taxon>
        <taxon>Streptomyces</taxon>
    </lineage>
</organism>
<dbReference type="EMBL" id="AEJC01000375">
    <property type="protein sequence ID" value="EKX64404.1"/>
    <property type="molecule type" value="Genomic_DNA"/>
</dbReference>
<dbReference type="AlphaFoldDB" id="L1KV46"/>
<evidence type="ECO:0000313" key="2">
    <source>
        <dbReference type="Proteomes" id="UP000010411"/>
    </source>
</evidence>
<reference evidence="1 2" key="1">
    <citation type="submission" date="2012-11" db="EMBL/GenBank/DDBJ databases">
        <authorList>
            <person name="Huguet-Tapia J.C."/>
            <person name="Durkin A.S."/>
            <person name="Pettis G.S."/>
            <person name="Badger J.H."/>
        </authorList>
    </citation>
    <scope>NUCLEOTIDE SEQUENCE [LARGE SCALE GENOMIC DNA]</scope>
    <source>
        <strain evidence="1 2">91-03</strain>
    </source>
</reference>
<dbReference type="Proteomes" id="UP000010411">
    <property type="component" value="Unassembled WGS sequence"/>
</dbReference>
<accession>L1KV46</accession>
<evidence type="ECO:0000313" key="1">
    <source>
        <dbReference type="EMBL" id="EKX64404.1"/>
    </source>
</evidence>
<protein>
    <submittedName>
        <fullName evidence="1">Uncharacterized protein</fullName>
    </submittedName>
</protein>
<comment type="caution">
    <text evidence="1">The sequence shown here is derived from an EMBL/GenBank/DDBJ whole genome shotgun (WGS) entry which is preliminary data.</text>
</comment>
<sequence length="58" mass="6422">MLKSLGHVNLRAPSGSITTLREDDFPHNLQVVSLGDTRHLERRGGARRSLHLSCCPES</sequence>
<keyword evidence="2" id="KW-1185">Reference proteome</keyword>
<proteinExistence type="predicted"/>